<evidence type="ECO:0000256" key="1">
    <source>
        <dbReference type="ARBA" id="ARBA00004651"/>
    </source>
</evidence>
<comment type="similarity">
    <text evidence="2 7">Belongs to the DedA family.</text>
</comment>
<keyword evidence="6 7" id="KW-0472">Membrane</keyword>
<evidence type="ECO:0000259" key="9">
    <source>
        <dbReference type="Pfam" id="PF09335"/>
    </source>
</evidence>
<reference evidence="10 11" key="1">
    <citation type="submission" date="2020-09" db="EMBL/GenBank/DDBJ databases">
        <title>Flavimobilis rhizosphaerae sp. nov., isolated from rhizosphere soil of Spartina alterniflora.</title>
        <authorList>
            <person name="Hanqin C."/>
        </authorList>
    </citation>
    <scope>NUCLEOTIDE SEQUENCE [LARGE SCALE GENOMIC DNA]</scope>
    <source>
        <strain evidence="10 11">GY 10621</strain>
    </source>
</reference>
<dbReference type="InterPro" id="IPR032816">
    <property type="entry name" value="VTT_dom"/>
</dbReference>
<dbReference type="PANTHER" id="PTHR30353:SF0">
    <property type="entry name" value="TRANSMEMBRANE PROTEIN"/>
    <property type="match status" value="1"/>
</dbReference>
<keyword evidence="3 7" id="KW-1003">Cell membrane</keyword>
<sequence>MIELVTQIAADVEAWILALTSSWWVFVALFALCTIDGFFPPVPSESIVITLAVTAHTTGMPNIWLVLVVAMAGAWCGDQIAFSLGRWISTDRIPWLRTQRGRRAVERAERAIAHRGASFILGARYVPIGRVAVNMTAGAVGYRRERFVAVTTVAAIMWAVYSVVIGLAAATWLGHSTLLAMGVGVVGGVLTGFAIDRVMARVARRRAGRAGAREPVTTSAAAPVGSSGSVPS</sequence>
<dbReference type="PANTHER" id="PTHR30353">
    <property type="entry name" value="INNER MEMBRANE PROTEIN DEDA-RELATED"/>
    <property type="match status" value="1"/>
</dbReference>
<protein>
    <submittedName>
        <fullName evidence="10">DedA family protein</fullName>
    </submittedName>
</protein>
<evidence type="ECO:0000256" key="5">
    <source>
        <dbReference type="ARBA" id="ARBA00022989"/>
    </source>
</evidence>
<evidence type="ECO:0000256" key="7">
    <source>
        <dbReference type="RuleBase" id="RU367016"/>
    </source>
</evidence>
<evidence type="ECO:0000256" key="4">
    <source>
        <dbReference type="ARBA" id="ARBA00022692"/>
    </source>
</evidence>
<gene>
    <name evidence="10" type="ORF">IGS67_04935</name>
</gene>
<name>A0ABR9DP09_9MICO</name>
<keyword evidence="5 7" id="KW-1133">Transmembrane helix</keyword>
<feature type="transmembrane region" description="Helical" evidence="7">
    <location>
        <begin position="178"/>
        <end position="199"/>
    </location>
</feature>
<dbReference type="EMBL" id="JACZDF010000002">
    <property type="protein sequence ID" value="MBD9698841.1"/>
    <property type="molecule type" value="Genomic_DNA"/>
</dbReference>
<comment type="caution">
    <text evidence="10">The sequence shown here is derived from an EMBL/GenBank/DDBJ whole genome shotgun (WGS) entry which is preliminary data.</text>
</comment>
<feature type="region of interest" description="Disordered" evidence="8">
    <location>
        <begin position="210"/>
        <end position="232"/>
    </location>
</feature>
<organism evidence="10 11">
    <name type="scientific">Flavimobilis rhizosphaerae</name>
    <dbReference type="NCBI Taxonomy" id="2775421"/>
    <lineage>
        <taxon>Bacteria</taxon>
        <taxon>Bacillati</taxon>
        <taxon>Actinomycetota</taxon>
        <taxon>Actinomycetes</taxon>
        <taxon>Micrococcales</taxon>
        <taxon>Jonesiaceae</taxon>
        <taxon>Flavimobilis</taxon>
    </lineage>
</organism>
<dbReference type="Pfam" id="PF09335">
    <property type="entry name" value="VTT_dom"/>
    <property type="match status" value="1"/>
</dbReference>
<accession>A0ABR9DP09</accession>
<evidence type="ECO:0000256" key="3">
    <source>
        <dbReference type="ARBA" id="ARBA00022475"/>
    </source>
</evidence>
<dbReference type="RefSeq" id="WP_192278438.1">
    <property type="nucleotide sequence ID" value="NZ_JACZDF010000002.1"/>
</dbReference>
<proteinExistence type="inferred from homology"/>
<evidence type="ECO:0000313" key="11">
    <source>
        <dbReference type="Proteomes" id="UP000642107"/>
    </source>
</evidence>
<keyword evidence="4 7" id="KW-0812">Transmembrane</keyword>
<feature type="domain" description="VTT" evidence="9">
    <location>
        <begin position="42"/>
        <end position="166"/>
    </location>
</feature>
<feature type="transmembrane region" description="Helical" evidence="7">
    <location>
        <begin position="147"/>
        <end position="172"/>
    </location>
</feature>
<feature type="transmembrane region" description="Helical" evidence="7">
    <location>
        <begin position="12"/>
        <end position="39"/>
    </location>
</feature>
<dbReference type="InterPro" id="IPR032818">
    <property type="entry name" value="DedA-like"/>
</dbReference>
<dbReference type="Proteomes" id="UP000642107">
    <property type="component" value="Unassembled WGS sequence"/>
</dbReference>
<comment type="caution">
    <text evidence="7">Lacks conserved residue(s) required for the propagation of feature annotation.</text>
</comment>
<evidence type="ECO:0000256" key="8">
    <source>
        <dbReference type="SAM" id="MobiDB-lite"/>
    </source>
</evidence>
<evidence type="ECO:0000256" key="2">
    <source>
        <dbReference type="ARBA" id="ARBA00010792"/>
    </source>
</evidence>
<evidence type="ECO:0000256" key="6">
    <source>
        <dbReference type="ARBA" id="ARBA00023136"/>
    </source>
</evidence>
<keyword evidence="11" id="KW-1185">Reference proteome</keyword>
<comment type="subcellular location">
    <subcellularLocation>
        <location evidence="1 7">Cell membrane</location>
        <topology evidence="1 7">Multi-pass membrane protein</topology>
    </subcellularLocation>
</comment>
<evidence type="ECO:0000313" key="10">
    <source>
        <dbReference type="EMBL" id="MBD9698841.1"/>
    </source>
</evidence>
<feature type="compositionally biased region" description="Low complexity" evidence="8">
    <location>
        <begin position="216"/>
        <end position="232"/>
    </location>
</feature>